<dbReference type="EnsemblMetazoa" id="GAUT033640-RA">
    <property type="protein sequence ID" value="GAUT033640-PA"/>
    <property type="gene ID" value="GAUT033640"/>
</dbReference>
<evidence type="ECO:0000313" key="1">
    <source>
        <dbReference type="EnsemblMetazoa" id="GAUT033640-PA"/>
    </source>
</evidence>
<proteinExistence type="predicted"/>
<name>A0A1A9VDB7_GLOAU</name>
<accession>A0A1A9VDB7</accession>
<dbReference type="AlphaFoldDB" id="A0A1A9VDB7"/>
<evidence type="ECO:0000313" key="2">
    <source>
        <dbReference type="Proteomes" id="UP000078200"/>
    </source>
</evidence>
<sequence length="116" mass="12804">MCLPSINFLPCYAGLTEDVATMAVVTDAYGIDSTYGSESQISCGRASKVHLYNPLASEHFIICSNIYLCTLTPFVRWQVDADVNRLIQSWRSSHVNELLDASPLIASFASIKKVEI</sequence>
<dbReference type="Proteomes" id="UP000078200">
    <property type="component" value="Unassembled WGS sequence"/>
</dbReference>
<reference evidence="1" key="1">
    <citation type="submission" date="2020-05" db="UniProtKB">
        <authorList>
            <consortium name="EnsemblMetazoa"/>
        </authorList>
    </citation>
    <scope>IDENTIFICATION</scope>
    <source>
        <strain evidence="1">TTRI</strain>
    </source>
</reference>
<dbReference type="VEuPathDB" id="VectorBase:GAUT033640"/>
<organism evidence="1 2">
    <name type="scientific">Glossina austeni</name>
    <name type="common">Savannah tsetse fly</name>
    <dbReference type="NCBI Taxonomy" id="7395"/>
    <lineage>
        <taxon>Eukaryota</taxon>
        <taxon>Metazoa</taxon>
        <taxon>Ecdysozoa</taxon>
        <taxon>Arthropoda</taxon>
        <taxon>Hexapoda</taxon>
        <taxon>Insecta</taxon>
        <taxon>Pterygota</taxon>
        <taxon>Neoptera</taxon>
        <taxon>Endopterygota</taxon>
        <taxon>Diptera</taxon>
        <taxon>Brachycera</taxon>
        <taxon>Muscomorpha</taxon>
        <taxon>Hippoboscoidea</taxon>
        <taxon>Glossinidae</taxon>
        <taxon>Glossina</taxon>
    </lineage>
</organism>
<protein>
    <submittedName>
        <fullName evidence="1">Uncharacterized protein</fullName>
    </submittedName>
</protein>
<keyword evidence="2" id="KW-1185">Reference proteome</keyword>